<dbReference type="PANTHER" id="PTHR43110:SF1">
    <property type="entry name" value="THIOL PEROXIDASE"/>
    <property type="match status" value="1"/>
</dbReference>
<proteinExistence type="predicted"/>
<evidence type="ECO:0000256" key="5">
    <source>
        <dbReference type="PIRSR" id="PIRSR000239-1"/>
    </source>
</evidence>
<dbReference type="InterPro" id="IPR000866">
    <property type="entry name" value="AhpC/TSA"/>
</dbReference>
<evidence type="ECO:0000259" key="6">
    <source>
        <dbReference type="PROSITE" id="PS51352"/>
    </source>
</evidence>
<dbReference type="InterPro" id="IPR013766">
    <property type="entry name" value="Thioredoxin_domain"/>
</dbReference>
<dbReference type="PROSITE" id="PS51352">
    <property type="entry name" value="THIOREDOXIN_2"/>
    <property type="match status" value="1"/>
</dbReference>
<dbReference type="KEGG" id="halt:IM660_10760"/>
<dbReference type="PIRSF" id="PIRSF000239">
    <property type="entry name" value="AHPC"/>
    <property type="match status" value="1"/>
</dbReference>
<gene>
    <name evidence="7" type="ORF">IM660_10760</name>
</gene>
<dbReference type="Gene3D" id="3.40.30.10">
    <property type="entry name" value="Glutaredoxin"/>
    <property type="match status" value="1"/>
</dbReference>
<dbReference type="SUPFAM" id="SSF52833">
    <property type="entry name" value="Thioredoxin-like"/>
    <property type="match status" value="1"/>
</dbReference>
<name>A0A7M1SYR3_9MICO</name>
<dbReference type="EMBL" id="CP063169">
    <property type="protein sequence ID" value="QOR72718.1"/>
    <property type="molecule type" value="Genomic_DNA"/>
</dbReference>
<evidence type="ECO:0000256" key="2">
    <source>
        <dbReference type="ARBA" id="ARBA00022862"/>
    </source>
</evidence>
<evidence type="ECO:0000313" key="7">
    <source>
        <dbReference type="EMBL" id="QOR72718.1"/>
    </source>
</evidence>
<dbReference type="GO" id="GO:0004601">
    <property type="term" value="F:peroxidase activity"/>
    <property type="evidence" value="ECO:0007669"/>
    <property type="project" value="UniProtKB-KW"/>
</dbReference>
<dbReference type="AlphaFoldDB" id="A0A7M1SYR3"/>
<keyword evidence="2" id="KW-0049">Antioxidant</keyword>
<sequence>MHVGCPAPAFTAPDTHGTPVSLEALRGAPVLLVFIPFAFTRVCGSEVAALRDAYLDLTADGARLLVVTCDSMMVLRAWAEVEELPFTLISDFWPHGSIARAYGAFNETDGAADRVSVLIDGEGTLAWTITSPRGQARRVEDYLSAVQALWAAA</sequence>
<dbReference type="InterPro" id="IPR024706">
    <property type="entry name" value="Peroxiredoxin_AhpC-typ"/>
</dbReference>
<keyword evidence="3" id="KW-0560">Oxidoreductase</keyword>
<keyword evidence="1" id="KW-0575">Peroxidase</keyword>
<dbReference type="Proteomes" id="UP000593758">
    <property type="component" value="Chromosome"/>
</dbReference>
<evidence type="ECO:0000256" key="4">
    <source>
        <dbReference type="ARBA" id="ARBA00023284"/>
    </source>
</evidence>
<protein>
    <submittedName>
        <fullName evidence="7">Redoxin domain-containing protein</fullName>
    </submittedName>
</protein>
<evidence type="ECO:0000256" key="3">
    <source>
        <dbReference type="ARBA" id="ARBA00023002"/>
    </source>
</evidence>
<feature type="active site" description="Cysteine sulfenic acid (-SOH) intermediate; for peroxidase activity" evidence="5">
    <location>
        <position position="43"/>
    </location>
</feature>
<evidence type="ECO:0000313" key="8">
    <source>
        <dbReference type="Proteomes" id="UP000593758"/>
    </source>
</evidence>
<keyword evidence="8" id="KW-1185">Reference proteome</keyword>
<dbReference type="InterPro" id="IPR050455">
    <property type="entry name" value="Tpx_Peroxidase_subfamily"/>
</dbReference>
<accession>A0A7M1SYR3</accession>
<dbReference type="Pfam" id="PF00578">
    <property type="entry name" value="AhpC-TSA"/>
    <property type="match status" value="1"/>
</dbReference>
<evidence type="ECO:0000256" key="1">
    <source>
        <dbReference type="ARBA" id="ARBA00022559"/>
    </source>
</evidence>
<keyword evidence="4" id="KW-0676">Redox-active center</keyword>
<dbReference type="PANTHER" id="PTHR43110">
    <property type="entry name" value="THIOL PEROXIDASE"/>
    <property type="match status" value="1"/>
</dbReference>
<feature type="domain" description="Thioredoxin" evidence="6">
    <location>
        <begin position="1"/>
        <end position="151"/>
    </location>
</feature>
<reference evidence="7 8" key="1">
    <citation type="submission" date="2020-10" db="EMBL/GenBank/DDBJ databases">
        <title>Haloactinobacterium sp. RN3S43, a bacterium isolated from saline soil.</title>
        <authorList>
            <person name="Sun J.-Q."/>
        </authorList>
    </citation>
    <scope>NUCLEOTIDE SEQUENCE [LARGE SCALE GENOMIC DNA]</scope>
    <source>
        <strain evidence="7 8">RN3S43</strain>
    </source>
</reference>
<dbReference type="InterPro" id="IPR036249">
    <property type="entry name" value="Thioredoxin-like_sf"/>
</dbReference>
<organism evidence="7 8">
    <name type="scientific">Ruania alkalisoli</name>
    <dbReference type="NCBI Taxonomy" id="2779775"/>
    <lineage>
        <taxon>Bacteria</taxon>
        <taxon>Bacillati</taxon>
        <taxon>Actinomycetota</taxon>
        <taxon>Actinomycetes</taxon>
        <taxon>Micrococcales</taxon>
        <taxon>Ruaniaceae</taxon>
        <taxon>Ruania</taxon>
    </lineage>
</organism>